<dbReference type="EMBL" id="CP063362">
    <property type="protein sequence ID" value="QRG06678.1"/>
    <property type="molecule type" value="Genomic_DNA"/>
</dbReference>
<proteinExistence type="predicted"/>
<dbReference type="Proteomes" id="UP000596427">
    <property type="component" value="Chromosome"/>
</dbReference>
<sequence>MDSPELHILAHGLLFPEGPVFCADGSIVLVEIARATVTRIYPDGTVAVVAETGGGPNGAALGPDGALYVCNNGGFEWLETQDLLRPTLQASNYSGGRIERLDLVTGAIRVLYTSCEGQPLRGPNDIVFDTHGGFYFSDMGKVRMHERDHGALYYASIDGTHITTVAAPLLAPNGVGLSPDGRILYVAETDTARLWAFDIQAPGVVRKLPWPSPHGGRLVAGLGGYQRFDSLAVDEAGVICVATLVSGVISEISPEGTLLRQLSMPDPYPTNICFGGDDLRTAYITLSGSGKLAAMRWPSAGLPLNFAGRAV</sequence>
<protein>
    <submittedName>
        <fullName evidence="2">SMP-30/gluconolactonase/LRE family protein</fullName>
    </submittedName>
</protein>
<gene>
    <name evidence="2" type="ORF">EZH22_27865</name>
</gene>
<reference evidence="2 3" key="1">
    <citation type="submission" date="2020-10" db="EMBL/GenBank/DDBJ databases">
        <title>Degradation of 1,4-Dioxane by Xanthobacter sp. YN2, via a Novel Group-2 Soluble Di-Iron Monooxygenase.</title>
        <authorList>
            <person name="Ma F."/>
            <person name="Wang Y."/>
            <person name="Yang J."/>
            <person name="Guo H."/>
            <person name="Su D."/>
            <person name="Yu L."/>
        </authorList>
    </citation>
    <scope>NUCLEOTIDE SEQUENCE [LARGE SCALE GENOMIC DNA]</scope>
    <source>
        <strain evidence="2 3">YN2</strain>
    </source>
</reference>
<dbReference type="PANTHER" id="PTHR47572">
    <property type="entry name" value="LIPOPROTEIN-RELATED"/>
    <property type="match status" value="1"/>
</dbReference>
<dbReference type="Gene3D" id="2.120.10.30">
    <property type="entry name" value="TolB, C-terminal domain"/>
    <property type="match status" value="1"/>
</dbReference>
<evidence type="ECO:0000313" key="2">
    <source>
        <dbReference type="EMBL" id="QRG06678.1"/>
    </source>
</evidence>
<dbReference type="PANTHER" id="PTHR47572:SF5">
    <property type="entry name" value="BLR2277 PROTEIN"/>
    <property type="match status" value="1"/>
</dbReference>
<dbReference type="InterPro" id="IPR013658">
    <property type="entry name" value="SGL"/>
</dbReference>
<organism evidence="2 3">
    <name type="scientific">Xanthobacter dioxanivorans</name>
    <dbReference type="NCBI Taxonomy" id="2528964"/>
    <lineage>
        <taxon>Bacteria</taxon>
        <taxon>Pseudomonadati</taxon>
        <taxon>Pseudomonadota</taxon>
        <taxon>Alphaproteobacteria</taxon>
        <taxon>Hyphomicrobiales</taxon>
        <taxon>Xanthobacteraceae</taxon>
        <taxon>Xanthobacter</taxon>
    </lineage>
</organism>
<dbReference type="Pfam" id="PF08450">
    <property type="entry name" value="SGL"/>
    <property type="match status" value="1"/>
</dbReference>
<dbReference type="InterPro" id="IPR011042">
    <property type="entry name" value="6-blade_b-propeller_TolB-like"/>
</dbReference>
<feature type="domain" description="SMP-30/Gluconolactonase/LRE-like region" evidence="1">
    <location>
        <begin position="15"/>
        <end position="286"/>
    </location>
</feature>
<evidence type="ECO:0000259" key="1">
    <source>
        <dbReference type="Pfam" id="PF08450"/>
    </source>
</evidence>
<name>A0A974PNU5_9HYPH</name>
<dbReference type="KEGG" id="xdi:EZH22_27865"/>
<keyword evidence="3" id="KW-1185">Reference proteome</keyword>
<evidence type="ECO:0000313" key="3">
    <source>
        <dbReference type="Proteomes" id="UP000596427"/>
    </source>
</evidence>
<dbReference type="AlphaFoldDB" id="A0A974PNU5"/>
<dbReference type="InterPro" id="IPR051262">
    <property type="entry name" value="SMP-30/CGR1_Lactonase"/>
</dbReference>
<dbReference type="RefSeq" id="WP_203193583.1">
    <property type="nucleotide sequence ID" value="NZ_CP063362.1"/>
</dbReference>
<dbReference type="SUPFAM" id="SSF63829">
    <property type="entry name" value="Calcium-dependent phosphotriesterase"/>
    <property type="match status" value="1"/>
</dbReference>
<accession>A0A974PNU5</accession>